<dbReference type="Gene3D" id="1.10.287.70">
    <property type="match status" value="1"/>
</dbReference>
<comment type="similarity">
    <text evidence="5 19">Belongs to the cytochrome c oxidase subunit 3 family.</text>
</comment>
<dbReference type="NCBIfam" id="NF003465">
    <property type="entry name" value="PRK05089.1"/>
    <property type="match status" value="1"/>
</dbReference>
<dbReference type="CDD" id="cd06662">
    <property type="entry name" value="SURF1"/>
    <property type="match status" value="1"/>
</dbReference>
<evidence type="ECO:0000256" key="3">
    <source>
        <dbReference type="ARBA" id="ARBA00004243"/>
    </source>
</evidence>
<dbReference type="InterPro" id="IPR009325">
    <property type="entry name" value="DUF983"/>
</dbReference>
<feature type="transmembrane region" description="Helical" evidence="21">
    <location>
        <begin position="894"/>
        <end position="911"/>
    </location>
</feature>
<dbReference type="Pfam" id="PF02790">
    <property type="entry name" value="COX2_TM"/>
    <property type="match status" value="1"/>
</dbReference>
<dbReference type="InterPro" id="IPR036257">
    <property type="entry name" value="Cyt_c_oxidase_su2_TM_sf"/>
</dbReference>
<reference evidence="26 27" key="1">
    <citation type="submission" date="2024-02" db="EMBL/GenBank/DDBJ databases">
        <authorList>
            <person name="Chen Y."/>
            <person name="Shah S."/>
            <person name="Dougan E. K."/>
            <person name="Thang M."/>
            <person name="Chan C."/>
        </authorList>
    </citation>
    <scope>NUCLEOTIDE SEQUENCE [LARGE SCALE GENOMIC DNA]</scope>
</reference>
<feature type="region of interest" description="Disordered" evidence="20">
    <location>
        <begin position="149"/>
        <end position="172"/>
    </location>
</feature>
<dbReference type="PROSITE" id="PS50999">
    <property type="entry name" value="COX2_TM"/>
    <property type="match status" value="1"/>
</dbReference>
<dbReference type="InterPro" id="IPR006369">
    <property type="entry name" value="Protohaem_IX_farnesylTrfase"/>
</dbReference>
<evidence type="ECO:0000256" key="8">
    <source>
        <dbReference type="ARBA" id="ARBA00022660"/>
    </source>
</evidence>
<evidence type="ECO:0000256" key="1">
    <source>
        <dbReference type="ARBA" id="ARBA00001935"/>
    </source>
</evidence>
<evidence type="ECO:0000256" key="21">
    <source>
        <dbReference type="SAM" id="Phobius"/>
    </source>
</evidence>
<dbReference type="Gene3D" id="2.60.370.10">
    <property type="entry name" value="Ctag/Cox11"/>
    <property type="match status" value="1"/>
</dbReference>
<evidence type="ECO:0000313" key="27">
    <source>
        <dbReference type="Proteomes" id="UP001642464"/>
    </source>
</evidence>
<feature type="transmembrane region" description="Helical" evidence="21">
    <location>
        <begin position="1606"/>
        <end position="1633"/>
    </location>
</feature>
<evidence type="ECO:0000256" key="10">
    <source>
        <dbReference type="ARBA" id="ARBA00022692"/>
    </source>
</evidence>
<feature type="domain" description="Cytochrome oxidase subunit II transmembrane region profile" evidence="25">
    <location>
        <begin position="252"/>
        <end position="347"/>
    </location>
</feature>
<dbReference type="Gene3D" id="1.10.287.90">
    <property type="match status" value="1"/>
</dbReference>
<feature type="transmembrane region" description="Helical" evidence="21">
    <location>
        <begin position="916"/>
        <end position="937"/>
    </location>
</feature>
<dbReference type="SUPFAM" id="SSF81452">
    <property type="entry name" value="Cytochrome c oxidase subunit III-like"/>
    <property type="match status" value="1"/>
</dbReference>
<dbReference type="Pfam" id="PF04442">
    <property type="entry name" value="CtaG_Cox11"/>
    <property type="match status" value="1"/>
</dbReference>
<dbReference type="InterPro" id="IPR035973">
    <property type="entry name" value="Cyt_c_oxidase_su3-like_sf"/>
</dbReference>
<dbReference type="Gene3D" id="1.10.357.140">
    <property type="entry name" value="UbiA prenyltransferase"/>
    <property type="match status" value="1"/>
</dbReference>
<dbReference type="InterPro" id="IPR014222">
    <property type="entry name" value="Cyt_c_oxidase_su2"/>
</dbReference>
<keyword evidence="14 21" id="KW-1133">Transmembrane helix</keyword>
<evidence type="ECO:0000256" key="20">
    <source>
        <dbReference type="SAM" id="MobiDB-lite"/>
    </source>
</evidence>
<dbReference type="InterPro" id="IPR044878">
    <property type="entry name" value="UbiA_sf"/>
</dbReference>
<keyword evidence="19" id="KW-0496">Mitochondrion</keyword>
<evidence type="ECO:0000256" key="14">
    <source>
        <dbReference type="ARBA" id="ARBA00022989"/>
    </source>
</evidence>
<comment type="cofactor">
    <cofactor evidence="1">
        <name>Cu cation</name>
        <dbReference type="ChEBI" id="CHEBI:23378"/>
    </cofactor>
</comment>
<dbReference type="Pfam" id="PF00116">
    <property type="entry name" value="COX2"/>
    <property type="match status" value="1"/>
</dbReference>
<dbReference type="SUPFAM" id="SSF110111">
    <property type="entry name" value="Ctag/Cox11"/>
    <property type="match status" value="1"/>
</dbReference>
<feature type="transmembrane region" description="Helical" evidence="21">
    <location>
        <begin position="1475"/>
        <end position="1499"/>
    </location>
</feature>
<accession>A0ABP0PQK8</accession>
<feature type="transmembrane region" description="Helical" evidence="21">
    <location>
        <begin position="1321"/>
        <end position="1344"/>
    </location>
</feature>
<feature type="transmembrane region" description="Helical" evidence="21">
    <location>
        <begin position="1280"/>
        <end position="1301"/>
    </location>
</feature>
<dbReference type="PROSITE" id="PS00078">
    <property type="entry name" value="COX2"/>
    <property type="match status" value="1"/>
</dbReference>
<feature type="transmembrane region" description="Helical" evidence="21">
    <location>
        <begin position="1576"/>
        <end position="1594"/>
    </location>
</feature>
<keyword evidence="17 21" id="KW-0472">Membrane</keyword>
<dbReference type="InterPro" id="IPR033945">
    <property type="entry name" value="Cyt_c_oxase_su3_dom"/>
</dbReference>
<evidence type="ECO:0000256" key="17">
    <source>
        <dbReference type="ARBA" id="ARBA00023136"/>
    </source>
</evidence>
<dbReference type="PROSITE" id="PS50855">
    <property type="entry name" value="COX1"/>
    <property type="match status" value="1"/>
</dbReference>
<dbReference type="InterPro" id="IPR030470">
    <property type="entry name" value="UbiA_prenylTrfase_CS"/>
</dbReference>
<dbReference type="Pfam" id="PF09361">
    <property type="entry name" value="Phasin_2"/>
    <property type="match status" value="1"/>
</dbReference>
<evidence type="ECO:0000256" key="18">
    <source>
        <dbReference type="ARBA" id="ARBA00049512"/>
    </source>
</evidence>
<dbReference type="Pfam" id="PF02104">
    <property type="entry name" value="SURF1"/>
    <property type="match status" value="1"/>
</dbReference>
<keyword evidence="11" id="KW-0479">Metal-binding</keyword>
<dbReference type="InterPro" id="IPR023471">
    <property type="entry name" value="CtaG/Cox11_dom_sf"/>
</dbReference>
<feature type="transmembrane region" description="Helical" evidence="21">
    <location>
        <begin position="280"/>
        <end position="298"/>
    </location>
</feature>
<keyword evidence="16" id="KW-0350">Heme biosynthesis</keyword>
<feature type="domain" description="Heme-copper oxidase subunit III family profile" evidence="22">
    <location>
        <begin position="1237"/>
        <end position="1540"/>
    </location>
</feature>
<feature type="transmembrane region" description="Helical" evidence="21">
    <location>
        <begin position="723"/>
        <end position="745"/>
    </location>
</feature>
<dbReference type="InterPro" id="IPR002429">
    <property type="entry name" value="CcO_II-like_C"/>
</dbReference>
<feature type="transmembrane region" description="Helical" evidence="21">
    <location>
        <begin position="1645"/>
        <end position="1666"/>
    </location>
</feature>
<keyword evidence="15" id="KW-0186">Copper</keyword>
<dbReference type="NCBIfam" id="NF003349">
    <property type="entry name" value="PRK04375.1-2"/>
    <property type="match status" value="1"/>
</dbReference>
<feature type="transmembrane region" description="Helical" evidence="21">
    <location>
        <begin position="1438"/>
        <end position="1455"/>
    </location>
</feature>
<feature type="transmembrane region" description="Helical" evidence="21">
    <location>
        <begin position="1026"/>
        <end position="1045"/>
    </location>
</feature>
<keyword evidence="10 19" id="KW-0812">Transmembrane</keyword>
<dbReference type="InterPro" id="IPR013833">
    <property type="entry name" value="Cyt_c_oxidase_su3_a-hlx"/>
</dbReference>
<dbReference type="Pfam" id="PF06170">
    <property type="entry name" value="DUF983"/>
    <property type="match status" value="1"/>
</dbReference>
<evidence type="ECO:0000259" key="25">
    <source>
        <dbReference type="PROSITE" id="PS50999"/>
    </source>
</evidence>
<feature type="transmembrane region" description="Helical" evidence="21">
    <location>
        <begin position="766"/>
        <end position="786"/>
    </location>
</feature>
<keyword evidence="12" id="KW-1278">Translocase</keyword>
<evidence type="ECO:0000256" key="9">
    <source>
        <dbReference type="ARBA" id="ARBA00022679"/>
    </source>
</evidence>
<feature type="transmembrane region" description="Helical" evidence="21">
    <location>
        <begin position="989"/>
        <end position="1006"/>
    </location>
</feature>
<dbReference type="SUPFAM" id="SSF81464">
    <property type="entry name" value="Cytochrome c oxidase subunit II-like, transmembrane region"/>
    <property type="match status" value="1"/>
</dbReference>
<evidence type="ECO:0000256" key="15">
    <source>
        <dbReference type="ARBA" id="ARBA00023008"/>
    </source>
</evidence>
<dbReference type="NCBIfam" id="TIGR01473">
    <property type="entry name" value="cyoE_ctaB"/>
    <property type="match status" value="1"/>
</dbReference>
<dbReference type="PANTHER" id="PTHR11403:SF7">
    <property type="entry name" value="CYTOCHROME C OXIDASE SUBUNIT 3"/>
    <property type="match status" value="1"/>
</dbReference>
<feature type="transmembrane region" description="Helical" evidence="21">
    <location>
        <begin position="1519"/>
        <end position="1539"/>
    </location>
</feature>
<keyword evidence="9" id="KW-0808">Transferase</keyword>
<protein>
    <recommendedName>
        <fullName evidence="6 19">Cytochrome c oxidase subunit 3</fullName>
    </recommendedName>
</protein>
<feature type="transmembrane region" description="Helical" evidence="21">
    <location>
        <begin position="792"/>
        <end position="812"/>
    </location>
</feature>
<keyword evidence="7" id="KW-0813">Transport</keyword>
<evidence type="ECO:0000256" key="6">
    <source>
        <dbReference type="ARBA" id="ARBA00015944"/>
    </source>
</evidence>
<organism evidence="26 27">
    <name type="scientific">Durusdinium trenchii</name>
    <dbReference type="NCBI Taxonomy" id="1381693"/>
    <lineage>
        <taxon>Eukaryota</taxon>
        <taxon>Sar</taxon>
        <taxon>Alveolata</taxon>
        <taxon>Dinophyceae</taxon>
        <taxon>Suessiales</taxon>
        <taxon>Symbiodiniaceae</taxon>
        <taxon>Durusdinium</taxon>
    </lineage>
</organism>
<dbReference type="HAMAP" id="MF_00155">
    <property type="entry name" value="CtaG"/>
    <property type="match status" value="1"/>
</dbReference>
<dbReference type="Gene3D" id="2.60.40.420">
    <property type="entry name" value="Cupredoxins - blue copper proteins"/>
    <property type="match status" value="1"/>
</dbReference>
<dbReference type="InterPro" id="IPR011759">
    <property type="entry name" value="Cyt_c_oxidase_su2_TM_dom"/>
</dbReference>
<sequence length="1886" mass="206743">MGKQASEDVGGFGPFAAMFQNYVSAFETLSRGMPPLGSGFPTAFDTQAFTAQAVAPLKAAARVQLEMMGLANRRLQACMMVPTKLAQCRSPADVMTLQSEFWQTAFEQYIECGGKIAEDWGEALPLSAPYPGPSVVNSEHDYITFNGASSKASSRVPAKPERPSKGMAAQERRVSDVGAIHLEANAGGQKNADGPTWEILADLLGRFAGYVNRGAEFMLKRIFKSVPQAALAGLMGLLLTPGTALAQNGLGQPAPMQMGMQEAVTPIAHEIHTFYDLTNIIIIAIAIFVLILLLYVMFRFNENRNPTPSKTTHHTLLELAWTVVPILILVLIAIPSFKLLMNQYTYPTPDLTIKAVGNSWFWEHEYPDHGLNITTNMLGDEERAEREQRGIPSPRLLAVDNEVVVPVNKVVHVLVTSNDVIHNWTVPSFGSKADAVPGRVTSTWFKAEREGIYYGQCSELCGLNHAFMPIGVRVVSETVFNDWLAALKDRDRKKAREILDQVALKHAGAAKVADAKVRIGSRTMGSTSATAGHDHDHAPTGWRRWLLSTNHKDIGTMYLIFAMIAGLVGGALSVGMRLELAEPGMQYFSNPHMFNVFVTGHGMPRRYVDYPDAFAFWNYVSSIGSYITAVGTLFFFVGVFVALARKVPAGNNPWGEGDGFGAKLSRVSRRLTRFTLLRRDAVASSDGSVGDFLELLKPRVMSLVVFTSLAGLVAAPGDLHPVLGLIALICIATGAGASGALNMWYDADIDARMARTAARPIPRGRVTAGEALTFGIVLSIVSILTLGVLVNWVAAALLALTIGYYVFFYTMWLKRRTPQNIVIGGAAGSFPPMIGWAAVTGTVSIESVLMFLIIFMWTPPHFWALALYRARDYERVGVPMLPVVAGADETRRQILLYSLVLVPLAISPYAIGLGGIVYGVTSAVLGAIFLWLAYKVWRVREGREADYVAKQLFGFSILYLFLLFGVDVQEAVVTDGLDEEAKRRKRQRIRSLAIALGLAFLVVLFYVVNAPKPVREPVRHASNRSVVIVCVSALAFMGALTWAAVPLYQLFCQVTGFGGTPMRADQLPQTVFDRVVTVRFDSNVAPGLAWEFKPVQRTVDVKVGENMLAFYTARNTSDQPITGTATFNVSPYAAGPYFAKVQCFCFTEQTLQPGESVEMPVSFFVDPSIMNDREADRIREITLSYTFYPAAGAAQAAVKPEEPKRAGLERVRLARGAAGGIKRTGITETDMAEAHGKQHDYHLLDPSPWPLAASVATFVVAVGAIVWMRSMGEGAGLFGLQGPWVFTVGALTLVTIAFFWWRDVVAEAHRGDHTPVVQLHLRYGIILFIASEVMFFVAWFWAYFDFALFPGDVRNIDNVSEMVGMVKRNEVFGGHWPPAAIDFTEAVIPATGMPAEGYFKGTFNPWTIPFVNTLILLTSGVTVTWAHHALLKNDRRGLVWGLAATIILGAIFTAVQAYEYMHAAFTFAGHAYGSAFFMATGFHGAHVIIGTIFLFVCLLRALKGHFTPKQHFGFEAAAWYWHFVDVVWLFLFAAVYVWGAGDGAGGRLFHTGLMMRDRCERCDLDYKFVDTGDGPAVFAILILGFVVLGLALFVEFRYEPAVWVHVVLWGVLTPLLSLVLLRFLKATLIALIWTNKTASRARVRGLVPAALATLVAFAILVALGMWQLDRLAWKESLIAAIDQGLAKEPAPLETPADAWKALGREEYRPVSVTGTFRHQDERHLFTSQDGQTGWHIYTPLDTEGGHILFVNRGFVPDDLKDPATRPDGQVQGPVTVVGLVRTPGVQGSFEPDRDPAKNVWYWRDLAGMVGSLGEEGAWEKMMPFFIDAVAEPEAPGGWPKGGVTRLEIPNRHLEYALTWFGLAGALIAVFAAFVWSRLRKAPGAGG</sequence>
<dbReference type="InterPro" id="IPR000537">
    <property type="entry name" value="UbiA_prenyltransferase"/>
</dbReference>
<proteinExistence type="inferred from homology"/>
<dbReference type="InterPro" id="IPR001505">
    <property type="entry name" value="Copper_CuA"/>
</dbReference>
<evidence type="ECO:0000256" key="2">
    <source>
        <dbReference type="ARBA" id="ARBA00004141"/>
    </source>
</evidence>
<evidence type="ECO:0000259" key="24">
    <source>
        <dbReference type="PROSITE" id="PS50857"/>
    </source>
</evidence>
<dbReference type="Pfam" id="PF00510">
    <property type="entry name" value="COX3"/>
    <property type="match status" value="2"/>
</dbReference>
<dbReference type="InterPro" id="IPR036927">
    <property type="entry name" value="Cyt_c_oxase-like_su1_sf"/>
</dbReference>
<comment type="function">
    <text evidence="19">Component of the cytochrome c oxidase, the last enzyme in the mitochondrial electron transport chain which drives oxidative phosphorylation. The respiratory chain contains 3 multisubunit complexes succinate dehydrogenase (complex II, CII), ubiquinol-cytochrome c oxidoreductase (cytochrome b-c1 complex, complex III, CIII) and cytochrome c oxidase (complex IV, CIV), that cooperate to transfer electrons derived from NADH and succinate to molecular oxygen, creating an electrochemical gradient over the inner membrane that drives transmembrane transport and the ATP synthase. Cytochrome c oxidase is the component of the respiratory chain that catalyzes the reduction of oxygen to water. Electrons originating from reduced cytochrome c in the intermembrane space (IMS) are transferred via the dinuclear copper A center (CU(A)) of subunit 2 and heme A of subunit 1 to the active site in subunit 1, a binuclear center (BNC) formed by heme A3 and copper B (CU(B)). The BNC reduces molecular oxygen to 2 water molecules using 4 electrons from cytochrome c in the IMS and 4 protons from the mitochondrial matrix.</text>
</comment>
<evidence type="ECO:0000256" key="12">
    <source>
        <dbReference type="ARBA" id="ARBA00022967"/>
    </source>
</evidence>
<feature type="transmembrane region" description="Helical" evidence="21">
    <location>
        <begin position="1406"/>
        <end position="1426"/>
    </location>
</feature>
<comment type="similarity">
    <text evidence="4">Belongs to the UbiA prenyltransferase family.</text>
</comment>
<dbReference type="CDD" id="cd01665">
    <property type="entry name" value="Cyt_c_Oxidase_III"/>
    <property type="match status" value="1"/>
</dbReference>
<keyword evidence="13" id="KW-0249">Electron transport</keyword>
<dbReference type="InterPro" id="IPR008972">
    <property type="entry name" value="Cupredoxin"/>
</dbReference>
<dbReference type="CDD" id="cd13957">
    <property type="entry name" value="PT_UbiA_Cox10"/>
    <property type="match status" value="1"/>
</dbReference>
<evidence type="ECO:0000313" key="26">
    <source>
        <dbReference type="EMBL" id="CAK9077857.1"/>
    </source>
</evidence>
<comment type="catalytic activity">
    <reaction evidence="18">
        <text>4 Fe(II)-[cytochrome c] + O2 + 8 H(+)(in) = 4 Fe(III)-[cytochrome c] + 2 H2O + 4 H(+)(out)</text>
        <dbReference type="Rhea" id="RHEA:11436"/>
        <dbReference type="Rhea" id="RHEA-COMP:10350"/>
        <dbReference type="Rhea" id="RHEA-COMP:14399"/>
        <dbReference type="ChEBI" id="CHEBI:15377"/>
        <dbReference type="ChEBI" id="CHEBI:15378"/>
        <dbReference type="ChEBI" id="CHEBI:15379"/>
        <dbReference type="ChEBI" id="CHEBI:29033"/>
        <dbReference type="ChEBI" id="CHEBI:29034"/>
        <dbReference type="EC" id="7.1.1.9"/>
    </reaction>
    <physiologicalReaction direction="left-to-right" evidence="18">
        <dbReference type="Rhea" id="RHEA:11437"/>
    </physiologicalReaction>
</comment>
<evidence type="ECO:0000256" key="11">
    <source>
        <dbReference type="ARBA" id="ARBA00022723"/>
    </source>
</evidence>
<dbReference type="InterPro" id="IPR018968">
    <property type="entry name" value="Phasin"/>
</dbReference>
<dbReference type="PROSITE" id="PS00943">
    <property type="entry name" value="UBIA"/>
    <property type="match status" value="1"/>
</dbReference>
<evidence type="ECO:0000256" key="7">
    <source>
        <dbReference type="ARBA" id="ARBA00022448"/>
    </source>
</evidence>
<dbReference type="PANTHER" id="PTHR11403">
    <property type="entry name" value="CYTOCHROME C OXIDASE SUBUNIT III"/>
    <property type="match status" value="1"/>
</dbReference>
<evidence type="ECO:0000256" key="13">
    <source>
        <dbReference type="ARBA" id="ARBA00022982"/>
    </source>
</evidence>
<dbReference type="InterPro" id="IPR024791">
    <property type="entry name" value="Cyt_c/ubiquinol_Oxase_su3"/>
</dbReference>
<evidence type="ECO:0000256" key="5">
    <source>
        <dbReference type="ARBA" id="ARBA00010581"/>
    </source>
</evidence>
<evidence type="ECO:0000256" key="19">
    <source>
        <dbReference type="RuleBase" id="RU003375"/>
    </source>
</evidence>
<feature type="domain" description="Cytochrome oxidase subunit II copper A binding" evidence="24">
    <location>
        <begin position="348"/>
        <end position="486"/>
    </location>
</feature>
<feature type="transmembrane region" description="Helical" evidence="21">
    <location>
        <begin position="557"/>
        <end position="575"/>
    </location>
</feature>
<dbReference type="InterPro" id="IPR002994">
    <property type="entry name" value="Surf1/Shy1"/>
</dbReference>
<comment type="caution">
    <text evidence="26">The sequence shown here is derived from an EMBL/GenBank/DDBJ whole genome shotgun (WGS) entry which is preliminary data.</text>
</comment>
<feature type="transmembrane region" description="Helical" evidence="21">
    <location>
        <begin position="623"/>
        <end position="644"/>
    </location>
</feature>
<feature type="compositionally biased region" description="Basic and acidic residues" evidence="20">
    <location>
        <begin position="158"/>
        <end position="172"/>
    </location>
</feature>
<dbReference type="SUPFAM" id="SSF81442">
    <property type="entry name" value="Cytochrome c oxidase subunit I-like"/>
    <property type="match status" value="1"/>
</dbReference>
<dbReference type="Gene3D" id="1.20.210.10">
    <property type="entry name" value="Cytochrome c oxidase-like, subunit I domain"/>
    <property type="match status" value="2"/>
</dbReference>
<dbReference type="Gene3D" id="1.20.120.80">
    <property type="entry name" value="Cytochrome c oxidase, subunit III, four-helix bundle"/>
    <property type="match status" value="1"/>
</dbReference>
<keyword evidence="8" id="KW-0679">Respiratory chain</keyword>
<dbReference type="InterPro" id="IPR000298">
    <property type="entry name" value="Cyt_c_oxidase-like_su3"/>
</dbReference>
<evidence type="ECO:0000256" key="16">
    <source>
        <dbReference type="ARBA" id="ARBA00023133"/>
    </source>
</evidence>
<keyword evidence="27" id="KW-1185">Reference proteome</keyword>
<feature type="transmembrane region" description="Helical" evidence="21">
    <location>
        <begin position="700"/>
        <end position="717"/>
    </location>
</feature>
<dbReference type="InterPro" id="IPR023616">
    <property type="entry name" value="Cyt_c_oxase-like_su1_dom"/>
</dbReference>
<dbReference type="HAMAP" id="MF_00154">
    <property type="entry name" value="CyoE_CtaB"/>
    <property type="match status" value="1"/>
</dbReference>
<dbReference type="Proteomes" id="UP001642464">
    <property type="component" value="Unassembled WGS sequence"/>
</dbReference>
<gene>
    <name evidence="26" type="ORF">SCF082_LOCUS37319</name>
</gene>
<feature type="transmembrane region" description="Helical" evidence="21">
    <location>
        <begin position="1855"/>
        <end position="1875"/>
    </location>
</feature>
<dbReference type="PROSITE" id="PS50857">
    <property type="entry name" value="COX2_CUA"/>
    <property type="match status" value="1"/>
</dbReference>
<dbReference type="PROSITE" id="PS50895">
    <property type="entry name" value="SURF1"/>
    <property type="match status" value="1"/>
</dbReference>
<feature type="transmembrane region" description="Helical" evidence="21">
    <location>
        <begin position="229"/>
        <end position="250"/>
    </location>
</feature>
<dbReference type="SUPFAM" id="SSF49503">
    <property type="entry name" value="Cupredoxins"/>
    <property type="match status" value="1"/>
</dbReference>
<dbReference type="EMBL" id="CAXAMM010037891">
    <property type="protein sequence ID" value="CAK9077857.1"/>
    <property type="molecule type" value="Genomic_DNA"/>
</dbReference>
<dbReference type="PROSITE" id="PS50253">
    <property type="entry name" value="COX3"/>
    <property type="match status" value="1"/>
</dbReference>
<dbReference type="InterPro" id="IPR007533">
    <property type="entry name" value="Cyt_c_oxidase_assmbl_CtaG"/>
</dbReference>
<evidence type="ECO:0000259" key="23">
    <source>
        <dbReference type="PROSITE" id="PS50855"/>
    </source>
</evidence>
<dbReference type="PRINTS" id="PR01166">
    <property type="entry name" value="CYCOXIDASEII"/>
</dbReference>
<name>A0ABP0PQK8_9DINO</name>
<feature type="transmembrane region" description="Helical" evidence="21">
    <location>
        <begin position="1249"/>
        <end position="1268"/>
    </location>
</feature>
<comment type="subcellular location">
    <subcellularLocation>
        <location evidence="2">Membrane</location>
        <topology evidence="2">Multi-pass membrane protein</topology>
    </subcellularLocation>
    <subcellularLocation>
        <location evidence="3">Mitochondrion inner membrane</location>
        <topology evidence="3">Single-pass membrane protein</topology>
        <orientation evidence="3">Intermembrane side</orientation>
    </subcellularLocation>
</comment>
<evidence type="ECO:0000259" key="22">
    <source>
        <dbReference type="PROSITE" id="PS50253"/>
    </source>
</evidence>
<feature type="transmembrane region" description="Helical" evidence="21">
    <location>
        <begin position="319"/>
        <end position="341"/>
    </location>
</feature>
<dbReference type="Pfam" id="PF01040">
    <property type="entry name" value="UbiA"/>
    <property type="match status" value="1"/>
</dbReference>
<feature type="domain" description="Cytochrome oxidase subunit I profile" evidence="23">
    <location>
        <begin position="545"/>
        <end position="603"/>
    </location>
</feature>
<evidence type="ECO:0000256" key="4">
    <source>
        <dbReference type="ARBA" id="ARBA00005985"/>
    </source>
</evidence>
<dbReference type="NCBIfam" id="TIGR02866">
    <property type="entry name" value="CoxB"/>
    <property type="match status" value="1"/>
</dbReference>